<dbReference type="EMBL" id="CP100390">
    <property type="protein sequence ID" value="UZE96212.1"/>
    <property type="molecule type" value="Genomic_DNA"/>
</dbReference>
<protein>
    <submittedName>
        <fullName evidence="1">DUF2789 domain-containing protein</fullName>
    </submittedName>
</protein>
<reference evidence="1" key="1">
    <citation type="submission" date="2022-06" db="EMBL/GenBank/DDBJ databases">
        <title>Alkalimarinus sp. nov., isolated from gut of a Alitta virens.</title>
        <authorList>
            <person name="Yang A.I."/>
            <person name="Shin N.-R."/>
        </authorList>
    </citation>
    <scope>NUCLEOTIDE SEQUENCE</scope>
    <source>
        <strain evidence="1">A2M4</strain>
    </source>
</reference>
<dbReference type="Proteomes" id="UP001163739">
    <property type="component" value="Chromosome"/>
</dbReference>
<proteinExistence type="predicted"/>
<dbReference type="Gene3D" id="1.10.10.1130">
    <property type="entry name" value="Uncharacterised protein PF10982, DUF2789"/>
    <property type="match status" value="1"/>
</dbReference>
<gene>
    <name evidence="1" type="ORF">NKI27_00255</name>
</gene>
<dbReference type="Pfam" id="PF10982">
    <property type="entry name" value="DUF2789"/>
    <property type="match status" value="1"/>
</dbReference>
<name>A0ABY6N2H5_9ALTE</name>
<dbReference type="RefSeq" id="WP_265047696.1">
    <property type="nucleotide sequence ID" value="NZ_CP100390.1"/>
</dbReference>
<sequence>MDTSFHTMNSLFSQLGLPDDDASIEKFVRQHQGLDKKVHLDKAPFWTPAQAKFIEEAFQDDSDWTEMVDHLDALLRH</sequence>
<organism evidence="1 2">
    <name type="scientific">Alkalimarinus alittae</name>
    <dbReference type="NCBI Taxonomy" id="2961619"/>
    <lineage>
        <taxon>Bacteria</taxon>
        <taxon>Pseudomonadati</taxon>
        <taxon>Pseudomonadota</taxon>
        <taxon>Gammaproteobacteria</taxon>
        <taxon>Alteromonadales</taxon>
        <taxon>Alteromonadaceae</taxon>
        <taxon>Alkalimarinus</taxon>
    </lineage>
</organism>
<evidence type="ECO:0000313" key="2">
    <source>
        <dbReference type="Proteomes" id="UP001163739"/>
    </source>
</evidence>
<keyword evidence="2" id="KW-1185">Reference proteome</keyword>
<evidence type="ECO:0000313" key="1">
    <source>
        <dbReference type="EMBL" id="UZE96212.1"/>
    </source>
</evidence>
<dbReference type="InterPro" id="IPR021250">
    <property type="entry name" value="DUF2789"/>
</dbReference>
<dbReference type="InterPro" id="IPR038086">
    <property type="entry name" value="DUF2789_sf"/>
</dbReference>
<accession>A0ABY6N2H5</accession>